<evidence type="ECO:0000313" key="4">
    <source>
        <dbReference type="Proteomes" id="UP000233534"/>
    </source>
</evidence>
<dbReference type="Pfam" id="PF14853">
    <property type="entry name" value="Fis1_TPR_C"/>
    <property type="match status" value="1"/>
</dbReference>
<dbReference type="SUPFAM" id="SSF48452">
    <property type="entry name" value="TPR-like"/>
    <property type="match status" value="1"/>
</dbReference>
<dbReference type="EMBL" id="CP025197">
    <property type="protein sequence ID" value="AUG56002.1"/>
    <property type="molecule type" value="Genomic_DNA"/>
</dbReference>
<dbReference type="Proteomes" id="UP000233534">
    <property type="component" value="Chromosome"/>
</dbReference>
<evidence type="ECO:0000313" key="3">
    <source>
        <dbReference type="EMBL" id="AUG56002.1"/>
    </source>
</evidence>
<dbReference type="InterPro" id="IPR028061">
    <property type="entry name" value="Fis1_TPR_C"/>
</dbReference>
<keyword evidence="2" id="KW-0472">Membrane</keyword>
<accession>A0A2K9DWW5</accession>
<feature type="coiled-coil region" evidence="1">
    <location>
        <begin position="60"/>
        <end position="101"/>
    </location>
</feature>
<feature type="transmembrane region" description="Helical" evidence="2">
    <location>
        <begin position="12"/>
        <end position="30"/>
    </location>
</feature>
<protein>
    <recommendedName>
        <fullName evidence="5">Outer membrane lipoprotein BamD-like domain-containing protein</fullName>
    </recommendedName>
</protein>
<proteinExistence type="predicted"/>
<dbReference type="RefSeq" id="WP_101298451.1">
    <property type="nucleotide sequence ID" value="NZ_CP025197.1"/>
</dbReference>
<gene>
    <name evidence="3" type="ORF">HVS_00050</name>
</gene>
<dbReference type="InterPro" id="IPR011990">
    <property type="entry name" value="TPR-like_helical_dom_sf"/>
</dbReference>
<evidence type="ECO:0000256" key="2">
    <source>
        <dbReference type="SAM" id="Phobius"/>
    </source>
</evidence>
<keyword evidence="1" id="KW-0175">Coiled coil</keyword>
<evidence type="ECO:0000256" key="1">
    <source>
        <dbReference type="SAM" id="Coils"/>
    </source>
</evidence>
<dbReference type="Gene3D" id="1.25.40.10">
    <property type="entry name" value="Tetratricopeptide repeat domain"/>
    <property type="match status" value="1"/>
</dbReference>
<evidence type="ECO:0008006" key="5">
    <source>
        <dbReference type="Google" id="ProtNLM"/>
    </source>
</evidence>
<keyword evidence="2" id="KW-1133">Transmembrane helix</keyword>
<reference evidence="3 4" key="1">
    <citation type="submission" date="2017-12" db="EMBL/GenBank/DDBJ databases">
        <title>Complete genome sequence of Herbivorax saccincola GGR1, a novel Cellulosome-producing hydrolytic bacterium in a thermophilic biogas plant, established by Illumina and Nanopore MinION sequencing.</title>
        <authorList>
            <person name="Pechtl A."/>
            <person name="Ruckert C."/>
            <person name="Koeck D.E."/>
            <person name="Maus I."/>
            <person name="Winkler A."/>
            <person name="Kalinowski J."/>
            <person name="Puhler A."/>
            <person name="Schwarz W.W."/>
            <person name="Zverlov V.V."/>
            <person name="Schluter A."/>
            <person name="Liebl W."/>
        </authorList>
    </citation>
    <scope>NUCLEOTIDE SEQUENCE [LARGE SCALE GENOMIC DNA]</scope>
    <source>
        <strain evidence="4">SR1</strain>
    </source>
</reference>
<keyword evidence="4" id="KW-1185">Reference proteome</keyword>
<dbReference type="AlphaFoldDB" id="A0A2K9DWW5"/>
<dbReference type="KEGG" id="hsc:HVS_00050"/>
<name>A0A2K9DWW5_9FIRM</name>
<sequence length="254" mass="30716">MYKNKSKNTIWIYALILFTCVFILLLLTGYSQIKFNRSLNEYRNKLISSEEEINISSHNLKTALEENEMLYKKIEKLNKTLEEKTAAFNELEEKLKNKEKEIDERIFINNYELLLEAEEYFNNGEVIKSSIILLEKMDKRKLDANGLKKYNKLKEKIYEKAPWEFYKEGYNNYIEERYKDAKYNLQYSLKISESEYFSDDCYYYIAYSEYRMKEYEQAKETIKILAEKYPSSNYIEEAQRLLNIIENEIKSFEN</sequence>
<organism evidence="3 4">
    <name type="scientific">Acetivibrio saccincola</name>
    <dbReference type="NCBI Taxonomy" id="1677857"/>
    <lineage>
        <taxon>Bacteria</taxon>
        <taxon>Bacillati</taxon>
        <taxon>Bacillota</taxon>
        <taxon>Clostridia</taxon>
        <taxon>Eubacteriales</taxon>
        <taxon>Oscillospiraceae</taxon>
        <taxon>Acetivibrio</taxon>
    </lineage>
</organism>
<keyword evidence="2" id="KW-0812">Transmembrane</keyword>